<dbReference type="GO" id="GO:0032259">
    <property type="term" value="P:methylation"/>
    <property type="evidence" value="ECO:0007669"/>
    <property type="project" value="UniProtKB-KW"/>
</dbReference>
<dbReference type="GO" id="GO:0008168">
    <property type="term" value="F:methyltransferase activity"/>
    <property type="evidence" value="ECO:0007669"/>
    <property type="project" value="UniProtKB-KW"/>
</dbReference>
<reference evidence="2 3" key="1">
    <citation type="submission" date="2018-10" db="EMBL/GenBank/DDBJ databases">
        <title>The genome of Lysobacter enzymogenes OH11.</title>
        <authorList>
            <person name="Liu F."/>
            <person name="Zhao Y."/>
            <person name="Qian G."/>
            <person name="Chen Y."/>
            <person name="Xu H."/>
        </authorList>
    </citation>
    <scope>NUCLEOTIDE SEQUENCE [LARGE SCALE GENOMIC DNA]</scope>
    <source>
        <strain evidence="2 3">OH11</strain>
    </source>
</reference>
<feature type="domain" description="Methyltransferase" evidence="1">
    <location>
        <begin position="49"/>
        <end position="142"/>
    </location>
</feature>
<dbReference type="EMBL" id="RCTY01000001">
    <property type="protein sequence ID" value="ROU09347.1"/>
    <property type="molecule type" value="Genomic_DNA"/>
</dbReference>
<dbReference type="Proteomes" id="UP000275910">
    <property type="component" value="Unassembled WGS sequence"/>
</dbReference>
<keyword evidence="2" id="KW-0489">Methyltransferase</keyword>
<dbReference type="Gene3D" id="3.40.50.150">
    <property type="entry name" value="Vaccinia Virus protein VP39"/>
    <property type="match status" value="1"/>
</dbReference>
<dbReference type="SUPFAM" id="SSF53335">
    <property type="entry name" value="S-adenosyl-L-methionine-dependent methyltransferases"/>
    <property type="match status" value="1"/>
</dbReference>
<dbReference type="Pfam" id="PF13649">
    <property type="entry name" value="Methyltransf_25"/>
    <property type="match status" value="1"/>
</dbReference>
<organism evidence="2 3">
    <name type="scientific">Lysobacter enzymogenes</name>
    <dbReference type="NCBI Taxonomy" id="69"/>
    <lineage>
        <taxon>Bacteria</taxon>
        <taxon>Pseudomonadati</taxon>
        <taxon>Pseudomonadota</taxon>
        <taxon>Gammaproteobacteria</taxon>
        <taxon>Lysobacterales</taxon>
        <taxon>Lysobacteraceae</taxon>
        <taxon>Lysobacter</taxon>
    </lineage>
</organism>
<dbReference type="InterPro" id="IPR041698">
    <property type="entry name" value="Methyltransf_25"/>
</dbReference>
<keyword evidence="2" id="KW-0808">Transferase</keyword>
<protein>
    <submittedName>
        <fullName evidence="2">Class I SAM-dependent methyltransferase</fullName>
    </submittedName>
</protein>
<dbReference type="InterPro" id="IPR029063">
    <property type="entry name" value="SAM-dependent_MTases_sf"/>
</dbReference>
<accession>A0A3N2RPH1</accession>
<proteinExistence type="predicted"/>
<evidence type="ECO:0000313" key="3">
    <source>
        <dbReference type="Proteomes" id="UP000275910"/>
    </source>
</evidence>
<evidence type="ECO:0000313" key="2">
    <source>
        <dbReference type="EMBL" id="ROU09347.1"/>
    </source>
</evidence>
<comment type="caution">
    <text evidence="2">The sequence shown here is derived from an EMBL/GenBank/DDBJ whole genome shotgun (WGS) entry which is preliminary data.</text>
</comment>
<dbReference type="CDD" id="cd02440">
    <property type="entry name" value="AdoMet_MTases"/>
    <property type="match status" value="1"/>
</dbReference>
<sequence>MNVPESAFSDPAAVSGYAERTARLVPGLRDLHRMTALLLAERAPAEARVLVLGAGGGLELKVLAEAQPRWRFDGVDPSAEMLQLARAALGPLAARVDWHEGYIDTAPPGPFAAAACLLTLHFLPEDERRRTVAEVHRRLRPGAPFVVAHHSVPDGAARARWLARNAAFAAASSVPQAQAVAGAQALQQRLPLLTPDTDATILREAGFADVELFYAGLTFKGWVGRKA</sequence>
<evidence type="ECO:0000259" key="1">
    <source>
        <dbReference type="Pfam" id="PF13649"/>
    </source>
</evidence>
<dbReference type="AlphaFoldDB" id="A0A3N2RPH1"/>
<name>A0A3N2RPH1_LYSEN</name>
<gene>
    <name evidence="2" type="ORF">D9T17_00520</name>
</gene>
<dbReference type="RefSeq" id="WP_123645567.1">
    <property type="nucleotide sequence ID" value="NZ_RCTY01000001.1"/>
</dbReference>